<evidence type="ECO:0000313" key="1">
    <source>
        <dbReference type="EMBL" id="KOR90186.1"/>
    </source>
</evidence>
<name>A0A0M1P6S1_9BACL</name>
<dbReference type="PATRIC" id="fig|1705565.3.peg.4898"/>
<dbReference type="EMBL" id="LIUT01000001">
    <property type="protein sequence ID" value="KOR90186.1"/>
    <property type="molecule type" value="Genomic_DNA"/>
</dbReference>
<dbReference type="RefSeq" id="WP_054403133.1">
    <property type="nucleotide sequence ID" value="NZ_LIUT01000001.1"/>
</dbReference>
<accession>A0A0M1P6S1</accession>
<keyword evidence="2" id="KW-1185">Reference proteome</keyword>
<dbReference type="OrthoDB" id="1849013at2"/>
<sequence length="191" mass="21492">MNRFKHSKKEIRTKFEIDLLHQAQAKEPAKPPHPWIHEVIIPAGGCIACGWDAEENLVLISSSGYSITQPLTGNRIYRDQNPNISDSHMSADSLSFRIPHSGQDIPIFGFESGDGNHITNDGWMLEVIYPWWPRASVVLDQLFVPGYEYLQQAVMINLNRLDGRIKCGFSPSGRHFVILGSGGALIYSREF</sequence>
<organism evidence="1 2">
    <name type="scientific">Paenibacillus solani</name>
    <dbReference type="NCBI Taxonomy" id="1705565"/>
    <lineage>
        <taxon>Bacteria</taxon>
        <taxon>Bacillati</taxon>
        <taxon>Bacillota</taxon>
        <taxon>Bacilli</taxon>
        <taxon>Bacillales</taxon>
        <taxon>Paenibacillaceae</taxon>
        <taxon>Paenibacillus</taxon>
    </lineage>
</organism>
<comment type="caution">
    <text evidence="1">The sequence shown here is derived from an EMBL/GenBank/DDBJ whole genome shotgun (WGS) entry which is preliminary data.</text>
</comment>
<evidence type="ECO:0000313" key="2">
    <source>
        <dbReference type="Proteomes" id="UP000036932"/>
    </source>
</evidence>
<gene>
    <name evidence="1" type="ORF">AM231_14295</name>
</gene>
<dbReference type="Proteomes" id="UP000036932">
    <property type="component" value="Unassembled WGS sequence"/>
</dbReference>
<dbReference type="AlphaFoldDB" id="A0A0M1P6S1"/>
<protein>
    <submittedName>
        <fullName evidence="1">Uncharacterized protein</fullName>
    </submittedName>
</protein>
<proteinExistence type="predicted"/>
<reference evidence="2" key="1">
    <citation type="submission" date="2015-08" db="EMBL/GenBank/DDBJ databases">
        <title>Genome sequencing project for genomic taxonomy and phylogenomics of Bacillus-like bacteria.</title>
        <authorList>
            <person name="Liu B."/>
            <person name="Wang J."/>
            <person name="Zhu Y."/>
            <person name="Liu G."/>
            <person name="Chen Q."/>
            <person name="Chen Z."/>
            <person name="Lan J."/>
            <person name="Che J."/>
            <person name="Ge C."/>
            <person name="Shi H."/>
            <person name="Pan Z."/>
            <person name="Liu X."/>
        </authorList>
    </citation>
    <scope>NUCLEOTIDE SEQUENCE [LARGE SCALE GENOMIC DNA]</scope>
    <source>
        <strain evidence="2">FJAT-22460</strain>
    </source>
</reference>